<dbReference type="Proteomes" id="UP000769157">
    <property type="component" value="Unassembled WGS sequence"/>
</dbReference>
<evidence type="ECO:0000313" key="2">
    <source>
        <dbReference type="Proteomes" id="UP000769157"/>
    </source>
</evidence>
<name>A0A9P8T3K9_9ASCO</name>
<organism evidence="1 2">
    <name type="scientific">Ogataea philodendri</name>
    <dbReference type="NCBI Taxonomy" id="1378263"/>
    <lineage>
        <taxon>Eukaryota</taxon>
        <taxon>Fungi</taxon>
        <taxon>Dikarya</taxon>
        <taxon>Ascomycota</taxon>
        <taxon>Saccharomycotina</taxon>
        <taxon>Pichiomycetes</taxon>
        <taxon>Pichiales</taxon>
        <taxon>Pichiaceae</taxon>
        <taxon>Ogataea</taxon>
    </lineage>
</organism>
<dbReference type="GeneID" id="70236611"/>
<reference evidence="1" key="1">
    <citation type="journal article" date="2021" name="Open Biol.">
        <title>Shared evolutionary footprints suggest mitochondrial oxidative damage underlies multiple complex I losses in fungi.</title>
        <authorList>
            <person name="Schikora-Tamarit M.A."/>
            <person name="Marcet-Houben M."/>
            <person name="Nosek J."/>
            <person name="Gabaldon T."/>
        </authorList>
    </citation>
    <scope>NUCLEOTIDE SEQUENCE</scope>
    <source>
        <strain evidence="1">CBS6075</strain>
    </source>
</reference>
<sequence>MLYLGLQQVEQSNTVGRELSNTIRKLLGGHCVLVEQESEGRLVIDVGDLLFLGGAGGRGIQNLWNRLLRIDQLLQKLWSDGQEVATGESSDLTNISERSTHDNGLVSVLLVVVEDLGHGLDTWVLLTFVSFTGVSLVPVHNSSNEWRN</sequence>
<accession>A0A9P8T3K9</accession>
<dbReference type="EMBL" id="JAEUBE010000327">
    <property type="protein sequence ID" value="KAH3664294.1"/>
    <property type="molecule type" value="Genomic_DNA"/>
</dbReference>
<dbReference type="AlphaFoldDB" id="A0A9P8T3K9"/>
<comment type="caution">
    <text evidence="1">The sequence shown here is derived from an EMBL/GenBank/DDBJ whole genome shotgun (WGS) entry which is preliminary data.</text>
</comment>
<evidence type="ECO:0000313" key="1">
    <source>
        <dbReference type="EMBL" id="KAH3664294.1"/>
    </source>
</evidence>
<keyword evidence="2" id="KW-1185">Reference proteome</keyword>
<dbReference type="RefSeq" id="XP_046060566.1">
    <property type="nucleotide sequence ID" value="XM_046205746.1"/>
</dbReference>
<protein>
    <submittedName>
        <fullName evidence="1">Uncharacterized protein</fullName>
    </submittedName>
</protein>
<proteinExistence type="predicted"/>
<reference evidence="1" key="2">
    <citation type="submission" date="2021-01" db="EMBL/GenBank/DDBJ databases">
        <authorList>
            <person name="Schikora-Tamarit M.A."/>
        </authorList>
    </citation>
    <scope>NUCLEOTIDE SEQUENCE</scope>
    <source>
        <strain evidence="1">CBS6075</strain>
    </source>
</reference>
<gene>
    <name evidence="1" type="ORF">OGAPHI_004646</name>
</gene>